<gene>
    <name evidence="2" type="ORF">OG367_05965</name>
</gene>
<keyword evidence="3" id="KW-1185">Reference proteome</keyword>
<organism evidence="2 3">
    <name type="scientific">Streptomyces anulatus</name>
    <name type="common">Streptomyces chrysomallus</name>
    <dbReference type="NCBI Taxonomy" id="1892"/>
    <lineage>
        <taxon>Bacteria</taxon>
        <taxon>Bacillati</taxon>
        <taxon>Actinomycetota</taxon>
        <taxon>Actinomycetes</taxon>
        <taxon>Kitasatosporales</taxon>
        <taxon>Streptomycetaceae</taxon>
        <taxon>Streptomyces</taxon>
    </lineage>
</organism>
<reference evidence="2" key="1">
    <citation type="submission" date="2022-10" db="EMBL/GenBank/DDBJ databases">
        <title>The complete genomes of actinobacterial strains from the NBC collection.</title>
        <authorList>
            <person name="Joergensen T.S."/>
            <person name="Alvarez Arevalo M."/>
            <person name="Sterndorff E.B."/>
            <person name="Faurdal D."/>
            <person name="Vuksanovic O."/>
            <person name="Mourched A.-S."/>
            <person name="Charusanti P."/>
            <person name="Shaw S."/>
            <person name="Blin K."/>
            <person name="Weber T."/>
        </authorList>
    </citation>
    <scope>NUCLEOTIDE SEQUENCE</scope>
    <source>
        <strain evidence="2">NBC_01436</strain>
    </source>
</reference>
<dbReference type="EMBL" id="CP109491">
    <property type="protein sequence ID" value="WUX35802.1"/>
    <property type="molecule type" value="Genomic_DNA"/>
</dbReference>
<feature type="compositionally biased region" description="Polar residues" evidence="1">
    <location>
        <begin position="132"/>
        <end position="141"/>
    </location>
</feature>
<dbReference type="Proteomes" id="UP001431926">
    <property type="component" value="Chromosome"/>
</dbReference>
<sequence>MAVEGSVSPESEPYVIALRDWLASEDVLRGRVQIQRQPPLPGHMGSTMELLTVSLGSGGILAVLIQSVCTWPSSRGTDINTLPGIRTGQCLGTMWAGAQQMGGAPKGPTHHSQTSTAPLYGKSPFELDRTKQAPSPRQGLTRTEHSSESPVGQTGIPRHH</sequence>
<dbReference type="InterPro" id="IPR045428">
    <property type="entry name" value="EACC1"/>
</dbReference>
<feature type="region of interest" description="Disordered" evidence="1">
    <location>
        <begin position="99"/>
        <end position="160"/>
    </location>
</feature>
<accession>A0ABZ1ZAL0</accession>
<proteinExistence type="predicted"/>
<name>A0ABZ1ZAL0_STRAQ</name>
<dbReference type="Pfam" id="PF19953">
    <property type="entry name" value="EACC1"/>
    <property type="match status" value="1"/>
</dbReference>
<dbReference type="RefSeq" id="WP_329355042.1">
    <property type="nucleotide sequence ID" value="NZ_CP109490.1"/>
</dbReference>
<protein>
    <submittedName>
        <fullName evidence="2">Uncharacterized protein</fullName>
    </submittedName>
</protein>
<evidence type="ECO:0000313" key="2">
    <source>
        <dbReference type="EMBL" id="WUX35802.1"/>
    </source>
</evidence>
<evidence type="ECO:0000256" key="1">
    <source>
        <dbReference type="SAM" id="MobiDB-lite"/>
    </source>
</evidence>
<evidence type="ECO:0000313" key="3">
    <source>
        <dbReference type="Proteomes" id="UP001431926"/>
    </source>
</evidence>